<dbReference type="Gene3D" id="3.40.50.1980">
    <property type="entry name" value="Nitrogenase molybdenum iron protein domain"/>
    <property type="match status" value="2"/>
</dbReference>
<keyword evidence="1" id="KW-0732">Signal</keyword>
<feature type="domain" description="Fe/B12 periplasmic-binding" evidence="2">
    <location>
        <begin position="39"/>
        <end position="293"/>
    </location>
</feature>
<dbReference type="AlphaFoldDB" id="A0A917FGN4"/>
<reference evidence="3" key="1">
    <citation type="journal article" date="2014" name="Int. J. Syst. Evol. Microbiol.">
        <title>Complete genome sequence of Corynebacterium casei LMG S-19264T (=DSM 44701T), isolated from a smear-ripened cheese.</title>
        <authorList>
            <consortium name="US DOE Joint Genome Institute (JGI-PGF)"/>
            <person name="Walter F."/>
            <person name="Albersmeier A."/>
            <person name="Kalinowski J."/>
            <person name="Ruckert C."/>
        </authorList>
    </citation>
    <scope>NUCLEOTIDE SEQUENCE</scope>
    <source>
        <strain evidence="3">CCM 7897</strain>
    </source>
</reference>
<evidence type="ECO:0000256" key="1">
    <source>
        <dbReference type="SAM" id="SignalP"/>
    </source>
</evidence>
<dbReference type="PANTHER" id="PTHR30535:SF4">
    <property type="entry name" value="HEMIN-BINDING PERIPLASMIC PROTEIN HMUT"/>
    <property type="match status" value="1"/>
</dbReference>
<sequence>MLAIMACALSFTPGLMLPAHAHEVRDATGRTIEVRDTSHIVSIGSAVTEILFALGVGERVVAVDQTSTYPAAVRALPNVGYMRTLSPEGVLSQAPSLILAMEGSGPREAMDVLSHSSAPVVIVPDGHTADAVIRKIEVVAQAVGIPEKGAELAREVRADFALLAKEVKALHQHPKAVFVLSAGSGSTIVGGAESSADAMFHLAGIENAVAGLKGYKPAGDEVLLNAEPDAIVVMSGGGQPLPADLIFGLPAFKASPAAKDRKLITLPGSYLLGFGPRTPQAARELALAVRPSAKLAPLPAHSWSQEPNAAPKAATP</sequence>
<proteinExistence type="predicted"/>
<dbReference type="Proteomes" id="UP000606044">
    <property type="component" value="Unassembled WGS sequence"/>
</dbReference>
<dbReference type="PANTHER" id="PTHR30535">
    <property type="entry name" value="VITAMIN B12-BINDING PROTEIN"/>
    <property type="match status" value="1"/>
</dbReference>
<dbReference type="SUPFAM" id="SSF53807">
    <property type="entry name" value="Helical backbone' metal receptor"/>
    <property type="match status" value="1"/>
</dbReference>
<reference evidence="3" key="2">
    <citation type="submission" date="2020-09" db="EMBL/GenBank/DDBJ databases">
        <authorList>
            <person name="Sun Q."/>
            <person name="Sedlacek I."/>
        </authorList>
    </citation>
    <scope>NUCLEOTIDE SEQUENCE</scope>
    <source>
        <strain evidence="3">CCM 7897</strain>
    </source>
</reference>
<gene>
    <name evidence="3" type="ORF">GCM10007301_42150</name>
</gene>
<comment type="caution">
    <text evidence="3">The sequence shown here is derived from an EMBL/GenBank/DDBJ whole genome shotgun (WGS) entry which is preliminary data.</text>
</comment>
<feature type="chain" id="PRO_5036804056" evidence="1">
    <location>
        <begin position="22"/>
        <end position="316"/>
    </location>
</feature>
<dbReference type="Pfam" id="PF01497">
    <property type="entry name" value="Peripla_BP_2"/>
    <property type="match status" value="1"/>
</dbReference>
<keyword evidence="4" id="KW-1185">Reference proteome</keyword>
<protein>
    <submittedName>
        <fullName evidence="3">Hemin ABC transporter substrate-binding protein</fullName>
    </submittedName>
</protein>
<dbReference type="InterPro" id="IPR002491">
    <property type="entry name" value="ABC_transptr_periplasmic_BD"/>
</dbReference>
<dbReference type="EMBL" id="BMCT01000007">
    <property type="protein sequence ID" value="GGF77770.1"/>
    <property type="molecule type" value="Genomic_DNA"/>
</dbReference>
<name>A0A917FGN4_9HYPH</name>
<organism evidence="3 4">
    <name type="scientific">Azorhizobium oxalatiphilum</name>
    <dbReference type="NCBI Taxonomy" id="980631"/>
    <lineage>
        <taxon>Bacteria</taxon>
        <taxon>Pseudomonadati</taxon>
        <taxon>Pseudomonadota</taxon>
        <taxon>Alphaproteobacteria</taxon>
        <taxon>Hyphomicrobiales</taxon>
        <taxon>Xanthobacteraceae</taxon>
        <taxon>Azorhizobium</taxon>
    </lineage>
</organism>
<dbReference type="PROSITE" id="PS50983">
    <property type="entry name" value="FE_B12_PBP"/>
    <property type="match status" value="1"/>
</dbReference>
<evidence type="ECO:0000313" key="4">
    <source>
        <dbReference type="Proteomes" id="UP000606044"/>
    </source>
</evidence>
<dbReference type="InterPro" id="IPR050902">
    <property type="entry name" value="ABC_Transporter_SBP"/>
</dbReference>
<evidence type="ECO:0000313" key="3">
    <source>
        <dbReference type="EMBL" id="GGF77770.1"/>
    </source>
</evidence>
<evidence type="ECO:0000259" key="2">
    <source>
        <dbReference type="PROSITE" id="PS50983"/>
    </source>
</evidence>
<accession>A0A917FGN4</accession>
<feature type="signal peptide" evidence="1">
    <location>
        <begin position="1"/>
        <end position="21"/>
    </location>
</feature>